<dbReference type="Proteomes" id="UP000593564">
    <property type="component" value="Unassembled WGS sequence"/>
</dbReference>
<comment type="caution">
    <text evidence="1">The sequence shown here is derived from an EMBL/GenBank/DDBJ whole genome shotgun (WGS) entry which is preliminary data.</text>
</comment>
<dbReference type="EMBL" id="JACBKZ010000006">
    <property type="protein sequence ID" value="KAF5947439.1"/>
    <property type="molecule type" value="Genomic_DNA"/>
</dbReference>
<gene>
    <name evidence="1" type="ORF">HYC85_013396</name>
</gene>
<reference evidence="2" key="1">
    <citation type="journal article" date="2020" name="Nat. Commun.">
        <title>Genome assembly of wild tea tree DASZ reveals pedigree and selection history of tea varieties.</title>
        <authorList>
            <person name="Zhang W."/>
            <person name="Zhang Y."/>
            <person name="Qiu H."/>
            <person name="Guo Y."/>
            <person name="Wan H."/>
            <person name="Zhang X."/>
            <person name="Scossa F."/>
            <person name="Alseekh S."/>
            <person name="Zhang Q."/>
            <person name="Wang P."/>
            <person name="Xu L."/>
            <person name="Schmidt M.H."/>
            <person name="Jia X."/>
            <person name="Li D."/>
            <person name="Zhu A."/>
            <person name="Guo F."/>
            <person name="Chen W."/>
            <person name="Ni D."/>
            <person name="Usadel B."/>
            <person name="Fernie A.R."/>
            <person name="Wen W."/>
        </authorList>
    </citation>
    <scope>NUCLEOTIDE SEQUENCE [LARGE SCALE GENOMIC DNA]</scope>
    <source>
        <strain evidence="2">cv. G240</strain>
    </source>
</reference>
<dbReference type="AlphaFoldDB" id="A0A7J7H398"/>
<keyword evidence="2" id="KW-1185">Reference proteome</keyword>
<name>A0A7J7H398_CAMSI</name>
<reference evidence="1 2" key="2">
    <citation type="submission" date="2020-07" db="EMBL/GenBank/DDBJ databases">
        <title>Genome assembly of wild tea tree DASZ reveals pedigree and selection history of tea varieties.</title>
        <authorList>
            <person name="Zhang W."/>
        </authorList>
    </citation>
    <scope>NUCLEOTIDE SEQUENCE [LARGE SCALE GENOMIC DNA]</scope>
    <source>
        <strain evidence="2">cv. G240</strain>
        <tissue evidence="1">Leaf</tissue>
    </source>
</reference>
<evidence type="ECO:0000313" key="2">
    <source>
        <dbReference type="Proteomes" id="UP000593564"/>
    </source>
</evidence>
<organism evidence="1 2">
    <name type="scientific">Camellia sinensis</name>
    <name type="common">Tea plant</name>
    <name type="synonym">Thea sinensis</name>
    <dbReference type="NCBI Taxonomy" id="4442"/>
    <lineage>
        <taxon>Eukaryota</taxon>
        <taxon>Viridiplantae</taxon>
        <taxon>Streptophyta</taxon>
        <taxon>Embryophyta</taxon>
        <taxon>Tracheophyta</taxon>
        <taxon>Spermatophyta</taxon>
        <taxon>Magnoliopsida</taxon>
        <taxon>eudicotyledons</taxon>
        <taxon>Gunneridae</taxon>
        <taxon>Pentapetalae</taxon>
        <taxon>asterids</taxon>
        <taxon>Ericales</taxon>
        <taxon>Theaceae</taxon>
        <taxon>Camellia</taxon>
    </lineage>
</organism>
<evidence type="ECO:0000313" key="1">
    <source>
        <dbReference type="EMBL" id="KAF5947439.1"/>
    </source>
</evidence>
<proteinExistence type="predicted"/>
<accession>A0A7J7H398</accession>
<protein>
    <submittedName>
        <fullName evidence="1">Uncharacterized protein</fullName>
    </submittedName>
</protein>
<sequence length="116" mass="13304">MRQEWITELDAATLMEDVRLWSTGRENSGALKDTDEMWKRNCCETIHITLLVLGCIHKPIHVMDSHQSNSSSSSTLYIFDPLKLPTTTKAIARAKMTAYHLGKMRDAKRVSRKAWK</sequence>